<dbReference type="Proteomes" id="UP000006757">
    <property type="component" value="Unassembled WGS sequence"/>
</dbReference>
<dbReference type="OrthoDB" id="2596619at2759"/>
<sequence>MAKFTDKIADKLGDHPVSHHLRGRKWGEMLTSLLFSLVVLALIGVWAAATAGYETASKMSPDWNMTDNDHWFAKFTPPRAPPLCQPAFINTGSEFYTTNGIFLWQMGKGFNVSAEKAFGNNDTTVNFNSTLIIQQQRKLKLNAETGHVASESIRVPSSWRCAFERTCRVPPGTLPGT</sequence>
<keyword evidence="1" id="KW-0812">Transmembrane</keyword>
<comment type="caution">
    <text evidence="2">The sequence shown here is derived from an EMBL/GenBank/DDBJ whole genome shotgun (WGS) entry which is preliminary data.</text>
</comment>
<dbReference type="InParanoid" id="K1VGJ1"/>
<evidence type="ECO:0000256" key="1">
    <source>
        <dbReference type="SAM" id="Phobius"/>
    </source>
</evidence>
<dbReference type="AlphaFoldDB" id="K1VGJ1"/>
<keyword evidence="3" id="KW-1185">Reference proteome</keyword>
<evidence type="ECO:0000313" key="2">
    <source>
        <dbReference type="EMBL" id="EKC99955.1"/>
    </source>
</evidence>
<dbReference type="EMBL" id="AMBO01000355">
    <property type="protein sequence ID" value="EKC99955.1"/>
    <property type="molecule type" value="Genomic_DNA"/>
</dbReference>
<keyword evidence="1" id="KW-1133">Transmembrane helix</keyword>
<protein>
    <submittedName>
        <fullName evidence="2">Uncharacterized protein</fullName>
    </submittedName>
</protein>
<name>K1VGJ1_TRIAC</name>
<proteinExistence type="predicted"/>
<dbReference type="STRING" id="1220162.K1VGJ1"/>
<gene>
    <name evidence="2" type="ORF">A1Q2_05779</name>
</gene>
<organism evidence="2 3">
    <name type="scientific">Trichosporon asahii var. asahii (strain CBS 8904)</name>
    <name type="common">Yeast</name>
    <dbReference type="NCBI Taxonomy" id="1220162"/>
    <lineage>
        <taxon>Eukaryota</taxon>
        <taxon>Fungi</taxon>
        <taxon>Dikarya</taxon>
        <taxon>Basidiomycota</taxon>
        <taxon>Agaricomycotina</taxon>
        <taxon>Tremellomycetes</taxon>
        <taxon>Trichosporonales</taxon>
        <taxon>Trichosporonaceae</taxon>
        <taxon>Trichosporon</taxon>
    </lineage>
</organism>
<evidence type="ECO:0000313" key="3">
    <source>
        <dbReference type="Proteomes" id="UP000006757"/>
    </source>
</evidence>
<reference evidence="2 3" key="1">
    <citation type="journal article" date="2012" name="Eukaryot. Cell">
        <title>Genome sequence of the Trichosporon asahii environmental strain CBS 8904.</title>
        <authorList>
            <person name="Yang R.Y."/>
            <person name="Li H.T."/>
            <person name="Zhu H."/>
            <person name="Zhou G.P."/>
            <person name="Wang M."/>
            <person name="Wang L."/>
        </authorList>
    </citation>
    <scope>NUCLEOTIDE SEQUENCE [LARGE SCALE GENOMIC DNA]</scope>
    <source>
        <strain evidence="2 3">CBS 8904</strain>
    </source>
</reference>
<keyword evidence="1" id="KW-0472">Membrane</keyword>
<feature type="transmembrane region" description="Helical" evidence="1">
    <location>
        <begin position="29"/>
        <end position="49"/>
    </location>
</feature>
<accession>K1VGJ1</accession>
<dbReference type="HOGENOM" id="CLU_1518920_0_0_1"/>